<dbReference type="AlphaFoldDB" id="A0A6C2YPR2"/>
<dbReference type="EMBL" id="LR593887">
    <property type="protein sequence ID" value="VTS03973.1"/>
    <property type="molecule type" value="Genomic_DNA"/>
</dbReference>
<keyword evidence="1" id="KW-0732">Signal</keyword>
<evidence type="ECO:0000313" key="3">
    <source>
        <dbReference type="Proteomes" id="UP000464378"/>
    </source>
</evidence>
<dbReference type="InParanoid" id="A0A6C2YPR2"/>
<protein>
    <submittedName>
        <fullName evidence="2">Uncharacterized protein</fullName>
    </submittedName>
</protein>
<keyword evidence="3" id="KW-1185">Reference proteome</keyword>
<feature type="signal peptide" evidence="1">
    <location>
        <begin position="1"/>
        <end position="25"/>
    </location>
</feature>
<organism evidence="2">
    <name type="scientific">Tuwongella immobilis</name>
    <dbReference type="NCBI Taxonomy" id="692036"/>
    <lineage>
        <taxon>Bacteria</taxon>
        <taxon>Pseudomonadati</taxon>
        <taxon>Planctomycetota</taxon>
        <taxon>Planctomycetia</taxon>
        <taxon>Gemmatales</taxon>
        <taxon>Gemmataceae</taxon>
        <taxon>Tuwongella</taxon>
    </lineage>
</organism>
<dbReference type="Proteomes" id="UP000464378">
    <property type="component" value="Chromosome"/>
</dbReference>
<gene>
    <name evidence="2" type="ORF">GMBLW1_06590</name>
</gene>
<evidence type="ECO:0000256" key="1">
    <source>
        <dbReference type="SAM" id="SignalP"/>
    </source>
</evidence>
<proteinExistence type="predicted"/>
<sequence>MQSNARACWGLILPFLLWVDSPLSADPNQPSESLPTIRPKIPFVSDRPLGETVAAIGRQSGLGVLLDPVLAKQIVPFQSQDLPFWTVLDQLAAQSDARVVIREQGRRIELVPGRSTGGAARVVGPIRILPTEIRSRLGLQDTASRYELLLEVACEPRFPLFRIDSHPRVLRAIASNGKAVQSPATNSRINLEGATATLTIPLEGVTREMVRLSEIEAEFRLTAANEWLTFDFTTAKRDGATPAQAGIALGMRQSRKQGTAWVIDFDYSRPEGEPAFESFEMQQLAPEWTLIRERDNAAFRPAERDFTEAGRGYRDRIRFDLEMLQLEAIPTTGWKLQARVSGPIREFPVRFRLENIPLP</sequence>
<accession>A0A6C2YPR2</accession>
<dbReference type="KEGG" id="tim:GMBLW1_06590"/>
<dbReference type="EMBL" id="LR586016">
    <property type="protein sequence ID" value="VIP03301.1"/>
    <property type="molecule type" value="Genomic_DNA"/>
</dbReference>
<name>A0A6C2YPR2_9BACT</name>
<reference evidence="2" key="1">
    <citation type="submission" date="2019-04" db="EMBL/GenBank/DDBJ databases">
        <authorList>
            <consortium name="Science for Life Laboratories"/>
        </authorList>
    </citation>
    <scope>NUCLEOTIDE SEQUENCE</scope>
    <source>
        <strain evidence="2">MBLW1</strain>
    </source>
</reference>
<evidence type="ECO:0000313" key="2">
    <source>
        <dbReference type="EMBL" id="VIP03301.1"/>
    </source>
</evidence>
<feature type="chain" id="PRO_5036172772" evidence="1">
    <location>
        <begin position="26"/>
        <end position="359"/>
    </location>
</feature>